<evidence type="ECO:0000256" key="3">
    <source>
        <dbReference type="ARBA" id="ARBA00006484"/>
    </source>
</evidence>
<dbReference type="EC" id="1.1.1.-" evidence="11"/>
<feature type="domain" description="Ketoreductase" evidence="10">
    <location>
        <begin position="10"/>
        <end position="203"/>
    </location>
</feature>
<evidence type="ECO:0000256" key="6">
    <source>
        <dbReference type="ARBA" id="ARBA00023098"/>
    </source>
</evidence>
<gene>
    <name evidence="11" type="ORF">CFX0092_A1378</name>
</gene>
<dbReference type="Pfam" id="PF22622">
    <property type="entry name" value="MFE-2_hydrat-2_N"/>
    <property type="match status" value="1"/>
</dbReference>
<dbReference type="Pfam" id="PF00106">
    <property type="entry name" value="adh_short"/>
    <property type="match status" value="1"/>
</dbReference>
<dbReference type="GO" id="GO:0006635">
    <property type="term" value="P:fatty acid beta-oxidation"/>
    <property type="evidence" value="ECO:0007669"/>
    <property type="project" value="UniProtKB-UniPathway"/>
</dbReference>
<dbReference type="SMART" id="SM00822">
    <property type="entry name" value="PKS_KR"/>
    <property type="match status" value="1"/>
</dbReference>
<dbReference type="InterPro" id="IPR051687">
    <property type="entry name" value="Peroxisomal_Beta-Oxidation"/>
</dbReference>
<dbReference type="Pfam" id="PF01575">
    <property type="entry name" value="MaoC_dehydratas"/>
    <property type="match status" value="1"/>
</dbReference>
<accession>A0A160T0G8</accession>
<reference evidence="11" key="1">
    <citation type="submission" date="2016-01" db="EMBL/GenBank/DDBJ databases">
        <authorList>
            <person name="Mcilroy J.S."/>
            <person name="Karst M S."/>
            <person name="Albertsen M."/>
        </authorList>
    </citation>
    <scope>NUCLEOTIDE SEQUENCE</scope>
    <source>
        <strain evidence="11">Cfx-K</strain>
    </source>
</reference>
<evidence type="ECO:0000259" key="10">
    <source>
        <dbReference type="SMART" id="SM00822"/>
    </source>
</evidence>
<keyword evidence="4" id="KW-0276">Fatty acid metabolism</keyword>
<evidence type="ECO:0000313" key="12">
    <source>
        <dbReference type="Proteomes" id="UP000215027"/>
    </source>
</evidence>
<dbReference type="FunFam" id="3.40.50.720:FF:000185">
    <property type="entry name" value="peroxisomal multifunctional enzyme type 2"/>
    <property type="match status" value="1"/>
</dbReference>
<dbReference type="OrthoDB" id="9801625at2"/>
<evidence type="ECO:0000256" key="8">
    <source>
        <dbReference type="ARBA" id="ARBA00023239"/>
    </source>
</evidence>
<evidence type="ECO:0000256" key="9">
    <source>
        <dbReference type="SAM" id="MobiDB-lite"/>
    </source>
</evidence>
<dbReference type="KEGG" id="pbf:CFX0092_A1378"/>
<evidence type="ECO:0000256" key="5">
    <source>
        <dbReference type="ARBA" id="ARBA00023002"/>
    </source>
</evidence>
<protein>
    <submittedName>
        <fullName evidence="11">Enzyme</fullName>
        <ecNumber evidence="11">1.1.1.-</ecNumber>
    </submittedName>
</protein>
<dbReference type="PANTHER" id="PTHR45024:SF2">
    <property type="entry name" value="SCP2 DOMAIN-CONTAINING PROTEIN"/>
    <property type="match status" value="1"/>
</dbReference>
<dbReference type="PRINTS" id="PR00081">
    <property type="entry name" value="GDHRDH"/>
</dbReference>
<dbReference type="InterPro" id="IPR029069">
    <property type="entry name" value="HotDog_dom_sf"/>
</dbReference>
<name>A0A160T0G8_9CHLR</name>
<keyword evidence="5 11" id="KW-0560">Oxidoreductase</keyword>
<feature type="region of interest" description="Disordered" evidence="9">
    <location>
        <begin position="297"/>
        <end position="334"/>
    </location>
</feature>
<dbReference type="GO" id="GO:0004300">
    <property type="term" value="F:enoyl-CoA hydratase activity"/>
    <property type="evidence" value="ECO:0007669"/>
    <property type="project" value="UniProtKB-ARBA"/>
</dbReference>
<dbReference type="Gene3D" id="3.40.50.720">
    <property type="entry name" value="NAD(P)-binding Rossmann-like Domain"/>
    <property type="match status" value="1"/>
</dbReference>
<dbReference type="InterPro" id="IPR002347">
    <property type="entry name" value="SDR_fam"/>
</dbReference>
<keyword evidence="8" id="KW-0456">Lyase</keyword>
<feature type="compositionally biased region" description="Gly residues" evidence="9">
    <location>
        <begin position="300"/>
        <end position="311"/>
    </location>
</feature>
<comment type="subcellular location">
    <subcellularLocation>
        <location evidence="1">Peroxisome</location>
    </subcellularLocation>
</comment>
<dbReference type="CDD" id="cd03448">
    <property type="entry name" value="HDE_HSD"/>
    <property type="match status" value="1"/>
</dbReference>
<dbReference type="InterPro" id="IPR002539">
    <property type="entry name" value="MaoC-like_dom"/>
</dbReference>
<dbReference type="SUPFAM" id="SSF51735">
    <property type="entry name" value="NAD(P)-binding Rossmann-fold domains"/>
    <property type="match status" value="1"/>
</dbReference>
<evidence type="ECO:0000256" key="4">
    <source>
        <dbReference type="ARBA" id="ARBA00022832"/>
    </source>
</evidence>
<dbReference type="Gene3D" id="1.10.287.4290">
    <property type="match status" value="1"/>
</dbReference>
<evidence type="ECO:0000313" key="11">
    <source>
        <dbReference type="EMBL" id="CUS03256.2"/>
    </source>
</evidence>
<keyword evidence="7" id="KW-0576">Peroxisome</keyword>
<dbReference type="PANTHER" id="PTHR45024">
    <property type="entry name" value="DEHYDROGENASES, SHORT CHAIN"/>
    <property type="match status" value="1"/>
</dbReference>
<dbReference type="InterPro" id="IPR057326">
    <property type="entry name" value="KR_dom"/>
</dbReference>
<dbReference type="GO" id="GO:0016491">
    <property type="term" value="F:oxidoreductase activity"/>
    <property type="evidence" value="ECO:0007669"/>
    <property type="project" value="UniProtKB-KW"/>
</dbReference>
<keyword evidence="6" id="KW-0443">Lipid metabolism</keyword>
<dbReference type="InterPro" id="IPR054357">
    <property type="entry name" value="MFE-2_N"/>
</dbReference>
<sequence>MNNQLRFDGRVAVITGAGGGLGRAYALLLAARGVAVVVNDLGGSRHGEGAATSAADRVVEEIEAAGGEAVASYDSVEDGGRIIQTALDHFGRIDIVINNAGILRDTSFHKMTADDWERIYRVHLYGGFQVTHAAWPHLRDQGYGRIVMTSSAAGLYGNFGQANYGAAKLGLLGLANSLAVEGQKRNVLVNTIAPLAGSRLTETILPPDMVAALKPEYVAPLVAYLCHESNSDTGQVFEVGAGWAARLRWQRGRGAFLPLAEALTPEAVADQWTTIQNFDDPTYPETPLDSFAPVVENLQGGRGAGGQGRMGAGETENAGESNLPRSPAPLPPRAASGDISDAIGHEFEPKTLTYGEKDLSLYALSVGAAVDPLDASELPFVYELNSSFRALPTFGVAFPFSLLWQITDVPGLKFNPALLLHGEQYLSLPRPLPTAATVTNTARIANIYDKGSGALVLLDVHTADESGQEIAYNQVSLFIRGLGGFGGERGPSATWALPDRAPDAVHHDRTNANQALLYRLSSGDRNPLHADPAFAAVGGFDRPILHGLCTFGFAGRAVLRHFAGNDPARFRSIRARFTRHVFPGETLVTTMWAVGTDGAFAADGADGQRVLFQCKAAERDEIVLSGGVVELT</sequence>
<dbReference type="UniPathway" id="UPA00659"/>
<comment type="similarity">
    <text evidence="3">Belongs to the short-chain dehydrogenases/reductases (SDR) family.</text>
</comment>
<dbReference type="EMBL" id="LN890655">
    <property type="protein sequence ID" value="CUS03256.2"/>
    <property type="molecule type" value="Genomic_DNA"/>
</dbReference>
<dbReference type="PROSITE" id="PS00061">
    <property type="entry name" value="ADH_SHORT"/>
    <property type="match status" value="1"/>
</dbReference>
<dbReference type="SUPFAM" id="SSF54637">
    <property type="entry name" value="Thioesterase/thiol ester dehydrase-isomerase"/>
    <property type="match status" value="2"/>
</dbReference>
<proteinExistence type="inferred from homology"/>
<dbReference type="InterPro" id="IPR020904">
    <property type="entry name" value="Sc_DH/Rdtase_CS"/>
</dbReference>
<dbReference type="RefSeq" id="WP_095042777.1">
    <property type="nucleotide sequence ID" value="NZ_LN890655.1"/>
</dbReference>
<organism evidence="11 12">
    <name type="scientific">Candidatus Promineifilum breve</name>
    <dbReference type="NCBI Taxonomy" id="1806508"/>
    <lineage>
        <taxon>Bacteria</taxon>
        <taxon>Bacillati</taxon>
        <taxon>Chloroflexota</taxon>
        <taxon>Ardenticatenia</taxon>
        <taxon>Candidatus Promineifilales</taxon>
        <taxon>Candidatus Promineifilaceae</taxon>
        <taxon>Candidatus Promineifilum</taxon>
    </lineage>
</organism>
<evidence type="ECO:0000256" key="7">
    <source>
        <dbReference type="ARBA" id="ARBA00023140"/>
    </source>
</evidence>
<evidence type="ECO:0000256" key="1">
    <source>
        <dbReference type="ARBA" id="ARBA00004275"/>
    </source>
</evidence>
<keyword evidence="12" id="KW-1185">Reference proteome</keyword>
<dbReference type="InterPro" id="IPR036291">
    <property type="entry name" value="NAD(P)-bd_dom_sf"/>
</dbReference>
<dbReference type="CDD" id="cd05353">
    <property type="entry name" value="hydroxyacyl-CoA-like_DH_SDR_c-like"/>
    <property type="match status" value="1"/>
</dbReference>
<evidence type="ECO:0000256" key="2">
    <source>
        <dbReference type="ARBA" id="ARBA00005005"/>
    </source>
</evidence>
<comment type="pathway">
    <text evidence="2">Lipid metabolism; fatty acid beta-oxidation.</text>
</comment>
<dbReference type="Proteomes" id="UP000215027">
    <property type="component" value="Chromosome I"/>
</dbReference>
<dbReference type="AlphaFoldDB" id="A0A160T0G8"/>
<dbReference type="PRINTS" id="PR00080">
    <property type="entry name" value="SDRFAMILY"/>
</dbReference>
<dbReference type="Gene3D" id="3.10.129.10">
    <property type="entry name" value="Hotdog Thioesterase"/>
    <property type="match status" value="2"/>
</dbReference>